<dbReference type="Proteomes" id="UP000321947">
    <property type="component" value="Unassembled WGS sequence"/>
</dbReference>
<dbReference type="EMBL" id="SSTD01009294">
    <property type="protein sequence ID" value="TYK14445.1"/>
    <property type="molecule type" value="Genomic_DNA"/>
</dbReference>
<protein>
    <submittedName>
        <fullName evidence="2">Uncharacterized protein</fullName>
    </submittedName>
</protein>
<dbReference type="AlphaFoldDB" id="A0A5A7VEH4"/>
<feature type="compositionally biased region" description="Acidic residues" evidence="1">
    <location>
        <begin position="39"/>
        <end position="54"/>
    </location>
</feature>
<evidence type="ECO:0000313" key="3">
    <source>
        <dbReference type="EMBL" id="TYK14445.1"/>
    </source>
</evidence>
<sequence length="162" mass="18996">MFYKGYINEEESYDMVKEQKVDFELDTINELFGLEANEVENVDVEDKDEKEEDDVPLKRKRKAKDQKEQSPLRPRTLRKPCSLRQRRVPQRRSPKPLISPHLVNPNSPKPLALKLSPSPKRLHHLPKNLNCQPQPKKFKGRNLHIVTRGKFSIPCRQANQPK</sequence>
<gene>
    <name evidence="3" type="ORF">E5676_scaffold186G001070</name>
    <name evidence="2" type="ORF">E6C27_scaffold90G001650</name>
</gene>
<evidence type="ECO:0000313" key="4">
    <source>
        <dbReference type="Proteomes" id="UP000321393"/>
    </source>
</evidence>
<name>A0A5A7VEH4_CUCMM</name>
<evidence type="ECO:0000313" key="5">
    <source>
        <dbReference type="Proteomes" id="UP000321947"/>
    </source>
</evidence>
<accession>A0A5A7VEH4</accession>
<proteinExistence type="predicted"/>
<feature type="compositionally biased region" description="Basic residues" evidence="1">
    <location>
        <begin position="84"/>
        <end position="94"/>
    </location>
</feature>
<evidence type="ECO:0000256" key="1">
    <source>
        <dbReference type="SAM" id="MobiDB-lite"/>
    </source>
</evidence>
<comment type="caution">
    <text evidence="2">The sequence shown here is derived from an EMBL/GenBank/DDBJ whole genome shotgun (WGS) entry which is preliminary data.</text>
</comment>
<feature type="region of interest" description="Disordered" evidence="1">
    <location>
        <begin position="39"/>
        <end position="111"/>
    </location>
</feature>
<dbReference type="Proteomes" id="UP000321393">
    <property type="component" value="Unassembled WGS sequence"/>
</dbReference>
<organism evidence="2 4">
    <name type="scientific">Cucumis melo var. makuwa</name>
    <name type="common">Oriental melon</name>
    <dbReference type="NCBI Taxonomy" id="1194695"/>
    <lineage>
        <taxon>Eukaryota</taxon>
        <taxon>Viridiplantae</taxon>
        <taxon>Streptophyta</taxon>
        <taxon>Embryophyta</taxon>
        <taxon>Tracheophyta</taxon>
        <taxon>Spermatophyta</taxon>
        <taxon>Magnoliopsida</taxon>
        <taxon>eudicotyledons</taxon>
        <taxon>Gunneridae</taxon>
        <taxon>Pentapetalae</taxon>
        <taxon>rosids</taxon>
        <taxon>fabids</taxon>
        <taxon>Cucurbitales</taxon>
        <taxon>Cucurbitaceae</taxon>
        <taxon>Benincaseae</taxon>
        <taxon>Cucumis</taxon>
    </lineage>
</organism>
<dbReference type="EMBL" id="SSTE01001308">
    <property type="protein sequence ID" value="KAA0065694.1"/>
    <property type="molecule type" value="Genomic_DNA"/>
</dbReference>
<evidence type="ECO:0000313" key="2">
    <source>
        <dbReference type="EMBL" id="KAA0065694.1"/>
    </source>
</evidence>
<reference evidence="4 5" key="1">
    <citation type="submission" date="2019-08" db="EMBL/GenBank/DDBJ databases">
        <title>Draft genome sequences of two oriental melons (Cucumis melo L. var makuwa).</title>
        <authorList>
            <person name="Kwon S.-Y."/>
        </authorList>
    </citation>
    <scope>NUCLEOTIDE SEQUENCE [LARGE SCALE GENOMIC DNA]</scope>
    <source>
        <strain evidence="5">cv. Chang Bougi</strain>
        <strain evidence="4">cv. SW 3</strain>
        <tissue evidence="2">Leaf</tissue>
    </source>
</reference>